<feature type="region of interest" description="Disordered" evidence="1">
    <location>
        <begin position="355"/>
        <end position="510"/>
    </location>
</feature>
<dbReference type="RefSeq" id="XP_003061674.1">
    <property type="nucleotide sequence ID" value="XM_003061628.1"/>
</dbReference>
<feature type="region of interest" description="Disordered" evidence="1">
    <location>
        <begin position="311"/>
        <end position="338"/>
    </location>
</feature>
<feature type="compositionally biased region" description="Polar residues" evidence="1">
    <location>
        <begin position="355"/>
        <end position="370"/>
    </location>
</feature>
<feature type="compositionally biased region" description="Polar residues" evidence="1">
    <location>
        <begin position="311"/>
        <end position="331"/>
    </location>
</feature>
<feature type="compositionally biased region" description="Low complexity" evidence="1">
    <location>
        <begin position="449"/>
        <end position="460"/>
    </location>
</feature>
<feature type="compositionally biased region" description="Acidic residues" evidence="1">
    <location>
        <begin position="137"/>
        <end position="147"/>
    </location>
</feature>
<proteinExistence type="predicted"/>
<feature type="compositionally biased region" description="Basic residues" evidence="1">
    <location>
        <begin position="395"/>
        <end position="405"/>
    </location>
</feature>
<evidence type="ECO:0000313" key="2">
    <source>
        <dbReference type="EMBL" id="EEH54304.1"/>
    </source>
</evidence>
<dbReference type="KEGG" id="mpp:MICPUCDRAFT_62885"/>
<feature type="compositionally biased region" description="Low complexity" evidence="1">
    <location>
        <begin position="381"/>
        <end position="394"/>
    </location>
</feature>
<gene>
    <name evidence="2" type="ORF">MICPUCDRAFT_62885</name>
</gene>
<feature type="compositionally biased region" description="Low complexity" evidence="1">
    <location>
        <begin position="469"/>
        <end position="488"/>
    </location>
</feature>
<feature type="region of interest" description="Disordered" evidence="1">
    <location>
        <begin position="124"/>
        <end position="166"/>
    </location>
</feature>
<feature type="compositionally biased region" description="Pro residues" evidence="1">
    <location>
        <begin position="151"/>
        <end position="162"/>
    </location>
</feature>
<protein>
    <submittedName>
        <fullName evidence="2">Predicted protein</fullName>
    </submittedName>
</protein>
<feature type="compositionally biased region" description="Low complexity" evidence="1">
    <location>
        <begin position="267"/>
        <end position="286"/>
    </location>
</feature>
<dbReference type="EMBL" id="GG663744">
    <property type="protein sequence ID" value="EEH54304.1"/>
    <property type="molecule type" value="Genomic_DNA"/>
</dbReference>
<organism evidence="3">
    <name type="scientific">Micromonas pusilla (strain CCMP1545)</name>
    <name type="common">Picoplanktonic green alga</name>
    <dbReference type="NCBI Taxonomy" id="564608"/>
    <lineage>
        <taxon>Eukaryota</taxon>
        <taxon>Viridiplantae</taxon>
        <taxon>Chlorophyta</taxon>
        <taxon>Mamiellophyceae</taxon>
        <taxon>Mamiellales</taxon>
        <taxon>Mamiellaceae</taxon>
        <taxon>Micromonas</taxon>
    </lineage>
</organism>
<accession>C1N0N6</accession>
<feature type="region of interest" description="Disordered" evidence="1">
    <location>
        <begin position="267"/>
        <end position="289"/>
    </location>
</feature>
<keyword evidence="3" id="KW-1185">Reference proteome</keyword>
<feature type="region of interest" description="Disordered" evidence="1">
    <location>
        <begin position="195"/>
        <end position="226"/>
    </location>
</feature>
<name>C1N0N6_MICPC</name>
<sequence>MRSSTTSFSIGRFSTTSRIVAASTSTTTHPPPDATAVTRCGRPNQLEFSQAVCPGDSSATLVRVRAAPSPLSLYTIALPSSTMNTFSPGSPCVKIARPTSTRLARQRLLTKRFSSVVRPVKYGWNRRPSDSFSGNTPDDDDESEDDAWTPPSAPSAPLPPPSFSFFRLPRLNAEDEDHAAMDAATRSALDAISVSLARSSSPSPSPSPSPARARARARASRIPDAANTTLAVTANDRTFRMMGAIATDARRSTVAPAYVAVAVAVRGAPTSNPSSPNASPRVSSPSDTRSVFPRSKFWFDAPGCNTSVFTSSAPSNTTYIETDSSPWTATSRPGGCVSTCAPSRRRTISCVRSSAANSGTRCRTSVTARESSPKPTRRRTTASASSSLDSLPSSRRIHRSARRTTSRWIFASDGSSSSSPSVPPPPPRRPLAAISRFFATMNDAESRARAPSPTAASRASRPPRRSNPRPRTCSPSAATPRPRPSRPSLRARPRTRRSRRTRCPPGIPAA</sequence>
<evidence type="ECO:0000313" key="3">
    <source>
        <dbReference type="Proteomes" id="UP000001876"/>
    </source>
</evidence>
<feature type="compositionally biased region" description="Basic residues" evidence="1">
    <location>
        <begin position="489"/>
        <end position="502"/>
    </location>
</feature>
<dbReference type="AlphaFoldDB" id="C1N0N6"/>
<dbReference type="Proteomes" id="UP000001876">
    <property type="component" value="Unassembled WGS sequence"/>
</dbReference>
<evidence type="ECO:0000256" key="1">
    <source>
        <dbReference type="SAM" id="MobiDB-lite"/>
    </source>
</evidence>
<reference evidence="2 3" key="1">
    <citation type="journal article" date="2009" name="Science">
        <title>Green evolution and dynamic adaptations revealed by genomes of the marine picoeukaryotes Micromonas.</title>
        <authorList>
            <person name="Worden A.Z."/>
            <person name="Lee J.H."/>
            <person name="Mock T."/>
            <person name="Rouze P."/>
            <person name="Simmons M.P."/>
            <person name="Aerts A.L."/>
            <person name="Allen A.E."/>
            <person name="Cuvelier M.L."/>
            <person name="Derelle E."/>
            <person name="Everett M.V."/>
            <person name="Foulon E."/>
            <person name="Grimwood J."/>
            <person name="Gundlach H."/>
            <person name="Henrissat B."/>
            <person name="Napoli C."/>
            <person name="McDonald S.M."/>
            <person name="Parker M.S."/>
            <person name="Rombauts S."/>
            <person name="Salamov A."/>
            <person name="Von Dassow P."/>
            <person name="Badger J.H."/>
            <person name="Coutinho P.M."/>
            <person name="Demir E."/>
            <person name="Dubchak I."/>
            <person name="Gentemann C."/>
            <person name="Eikrem W."/>
            <person name="Gready J.E."/>
            <person name="John U."/>
            <person name="Lanier W."/>
            <person name="Lindquist E.A."/>
            <person name="Lucas S."/>
            <person name="Mayer K.F."/>
            <person name="Moreau H."/>
            <person name="Not F."/>
            <person name="Otillar R."/>
            <person name="Panaud O."/>
            <person name="Pangilinan J."/>
            <person name="Paulsen I."/>
            <person name="Piegu B."/>
            <person name="Poliakov A."/>
            <person name="Robbens S."/>
            <person name="Schmutz J."/>
            <person name="Toulza E."/>
            <person name="Wyss T."/>
            <person name="Zelensky A."/>
            <person name="Zhou K."/>
            <person name="Armbrust E.V."/>
            <person name="Bhattacharya D."/>
            <person name="Goodenough U.W."/>
            <person name="Van de Peer Y."/>
            <person name="Grigoriev I.V."/>
        </authorList>
    </citation>
    <scope>NUCLEOTIDE SEQUENCE [LARGE SCALE GENOMIC DNA]</scope>
    <source>
        <strain evidence="2 3">CCMP1545</strain>
    </source>
</reference>
<dbReference type="GeneID" id="9686858"/>